<dbReference type="Gene3D" id="2.60.40.10">
    <property type="entry name" value="Immunoglobulins"/>
    <property type="match status" value="2"/>
</dbReference>
<protein>
    <recommendedName>
        <fullName evidence="10">Ig-like domain-containing protein</fullName>
    </recommendedName>
</protein>
<name>A0A820QT65_9BILA</name>
<comment type="caution">
    <text evidence="11">The sequence shown here is derived from an EMBL/GenBank/DDBJ whole genome shotgun (WGS) entry which is preliminary data.</text>
</comment>
<comment type="subcellular location">
    <subcellularLocation>
        <location evidence="2">Cytoplasm</location>
    </subcellularLocation>
    <subcellularLocation>
        <location evidence="1">Nucleus</location>
    </subcellularLocation>
</comment>
<evidence type="ECO:0000256" key="3">
    <source>
        <dbReference type="ARBA" id="ARBA00006692"/>
    </source>
</evidence>
<dbReference type="GO" id="GO:0005737">
    <property type="term" value="C:cytoplasm"/>
    <property type="evidence" value="ECO:0007669"/>
    <property type="project" value="UniProtKB-SubCell"/>
</dbReference>
<dbReference type="InterPro" id="IPR036179">
    <property type="entry name" value="Ig-like_dom_sf"/>
</dbReference>
<evidence type="ECO:0000313" key="12">
    <source>
        <dbReference type="Proteomes" id="UP000663868"/>
    </source>
</evidence>
<evidence type="ECO:0000256" key="1">
    <source>
        <dbReference type="ARBA" id="ARBA00004123"/>
    </source>
</evidence>
<evidence type="ECO:0000256" key="8">
    <source>
        <dbReference type="ARBA" id="ARBA00023242"/>
    </source>
</evidence>
<feature type="non-terminal residue" evidence="11">
    <location>
        <position position="1"/>
    </location>
</feature>
<dbReference type="EMBL" id="CAJOBB010027762">
    <property type="protein sequence ID" value="CAF4425223.1"/>
    <property type="molecule type" value="Genomic_DNA"/>
</dbReference>
<keyword evidence="8" id="KW-0539">Nucleus</keyword>
<evidence type="ECO:0000256" key="9">
    <source>
        <dbReference type="ARBA" id="ARBA00023319"/>
    </source>
</evidence>
<evidence type="ECO:0000259" key="10">
    <source>
        <dbReference type="PROSITE" id="PS50835"/>
    </source>
</evidence>
<reference evidence="11" key="1">
    <citation type="submission" date="2021-02" db="EMBL/GenBank/DDBJ databases">
        <authorList>
            <person name="Nowell W R."/>
        </authorList>
    </citation>
    <scope>NUCLEOTIDE SEQUENCE</scope>
</reference>
<dbReference type="PROSITE" id="PS50835">
    <property type="entry name" value="IG_LIKE"/>
    <property type="match status" value="2"/>
</dbReference>
<evidence type="ECO:0000256" key="4">
    <source>
        <dbReference type="ARBA" id="ARBA00022490"/>
    </source>
</evidence>
<organism evidence="11 12">
    <name type="scientific">Adineta steineri</name>
    <dbReference type="NCBI Taxonomy" id="433720"/>
    <lineage>
        <taxon>Eukaryota</taxon>
        <taxon>Metazoa</taxon>
        <taxon>Spiralia</taxon>
        <taxon>Gnathifera</taxon>
        <taxon>Rotifera</taxon>
        <taxon>Eurotatoria</taxon>
        <taxon>Bdelloidea</taxon>
        <taxon>Adinetida</taxon>
        <taxon>Adinetidae</taxon>
        <taxon>Adineta</taxon>
    </lineage>
</organism>
<sequence>FECVFTKPIERVKWLKNGKDLPDEPRFLCKGEPNQRYFQLEIHSLTLDDTGEYSCIYDETTNSKAMLTVGELPVDFEKPLSNQSLTEYDTLTLECIVTKANKQVKWFFDNQEIEANDRCRFETDEKTHRLIISNMSPNDEGNYDVITESDRKSSAFVSV</sequence>
<keyword evidence="9" id="KW-0393">Immunoglobulin domain</keyword>
<dbReference type="CDD" id="cd00096">
    <property type="entry name" value="Ig"/>
    <property type="match status" value="2"/>
</dbReference>
<keyword evidence="4" id="KW-0963">Cytoplasm</keyword>
<dbReference type="Pfam" id="PF07679">
    <property type="entry name" value="I-set"/>
    <property type="match status" value="2"/>
</dbReference>
<gene>
    <name evidence="11" type="ORF">KXQ929_LOCUS52443</name>
</gene>
<dbReference type="FunFam" id="2.60.40.10:FF:000050">
    <property type="entry name" value="Titin isoform B"/>
    <property type="match status" value="1"/>
</dbReference>
<dbReference type="InterPro" id="IPR013783">
    <property type="entry name" value="Ig-like_fold"/>
</dbReference>
<dbReference type="PANTHER" id="PTHR35971">
    <property type="entry name" value="SI:DKEY-31G6.6"/>
    <property type="match status" value="1"/>
</dbReference>
<feature type="domain" description="Ig-like" evidence="10">
    <location>
        <begin position="73"/>
        <end position="158"/>
    </location>
</feature>
<keyword evidence="6" id="KW-0677">Repeat</keyword>
<evidence type="ECO:0000256" key="2">
    <source>
        <dbReference type="ARBA" id="ARBA00004496"/>
    </source>
</evidence>
<dbReference type="GO" id="GO:0005634">
    <property type="term" value="C:nucleus"/>
    <property type="evidence" value="ECO:0007669"/>
    <property type="project" value="UniProtKB-SubCell"/>
</dbReference>
<comment type="similarity">
    <text evidence="3">Belongs to the protein kinase superfamily. CAMK Ser/Thr protein kinase family.</text>
</comment>
<evidence type="ECO:0000256" key="5">
    <source>
        <dbReference type="ARBA" id="ARBA00022553"/>
    </source>
</evidence>
<keyword evidence="5" id="KW-0597">Phosphoprotein</keyword>
<evidence type="ECO:0000313" key="11">
    <source>
        <dbReference type="EMBL" id="CAF4425223.1"/>
    </source>
</evidence>
<dbReference type="SUPFAM" id="SSF48726">
    <property type="entry name" value="Immunoglobulin"/>
    <property type="match status" value="2"/>
</dbReference>
<accession>A0A820QT65</accession>
<dbReference type="AlphaFoldDB" id="A0A820QT65"/>
<feature type="non-terminal residue" evidence="11">
    <location>
        <position position="159"/>
    </location>
</feature>
<dbReference type="InterPro" id="IPR052385">
    <property type="entry name" value="Obscurin/Obscurin-like_Reg"/>
</dbReference>
<keyword evidence="7" id="KW-1015">Disulfide bond</keyword>
<dbReference type="Proteomes" id="UP000663868">
    <property type="component" value="Unassembled WGS sequence"/>
</dbReference>
<evidence type="ECO:0000256" key="6">
    <source>
        <dbReference type="ARBA" id="ARBA00022737"/>
    </source>
</evidence>
<dbReference type="PANTHER" id="PTHR35971:SF5">
    <property type="entry name" value="OBSCURIN LIKE CYTOSKELETAL ADAPTOR 1"/>
    <property type="match status" value="1"/>
</dbReference>
<proteinExistence type="inferred from homology"/>
<feature type="domain" description="Ig-like" evidence="10">
    <location>
        <begin position="1"/>
        <end position="68"/>
    </location>
</feature>
<dbReference type="InterPro" id="IPR007110">
    <property type="entry name" value="Ig-like_dom"/>
</dbReference>
<dbReference type="InterPro" id="IPR013098">
    <property type="entry name" value="Ig_I-set"/>
</dbReference>
<evidence type="ECO:0000256" key="7">
    <source>
        <dbReference type="ARBA" id="ARBA00023157"/>
    </source>
</evidence>